<dbReference type="EMBL" id="CP073767">
    <property type="protein sequence ID" value="UWZ53833.1"/>
    <property type="molecule type" value="Genomic_DNA"/>
</dbReference>
<protein>
    <submittedName>
        <fullName evidence="1">Transcriptional regulator</fullName>
    </submittedName>
</protein>
<proteinExistence type="predicted"/>
<dbReference type="KEGG" id="daur:Daura_46285"/>
<reference evidence="1" key="1">
    <citation type="submission" date="2021-04" db="EMBL/GenBank/DDBJ databases">
        <title>Dactylosporangium aurantiacum NRRL B-8018 full assembly.</title>
        <authorList>
            <person name="Hartkoorn R.C."/>
            <person name="Beaudoing E."/>
            <person name="Hot D."/>
        </authorList>
    </citation>
    <scope>NUCLEOTIDE SEQUENCE</scope>
    <source>
        <strain evidence="1">NRRL B-8018</strain>
    </source>
</reference>
<dbReference type="AlphaFoldDB" id="A0A9Q9IIP6"/>
<gene>
    <name evidence="1" type="ORF">Daura_46285</name>
</gene>
<dbReference type="OrthoDB" id="3384348at2"/>
<organism evidence="1 2">
    <name type="scientific">Dactylosporangium aurantiacum</name>
    <dbReference type="NCBI Taxonomy" id="35754"/>
    <lineage>
        <taxon>Bacteria</taxon>
        <taxon>Bacillati</taxon>
        <taxon>Actinomycetota</taxon>
        <taxon>Actinomycetes</taxon>
        <taxon>Micromonosporales</taxon>
        <taxon>Micromonosporaceae</taxon>
        <taxon>Dactylosporangium</taxon>
    </lineage>
</organism>
<accession>A0A9Q9IIP6</accession>
<dbReference type="Proteomes" id="UP001058003">
    <property type="component" value="Chromosome"/>
</dbReference>
<evidence type="ECO:0000313" key="2">
    <source>
        <dbReference type="Proteomes" id="UP001058003"/>
    </source>
</evidence>
<dbReference type="RefSeq" id="WP_033366032.1">
    <property type="nucleotide sequence ID" value="NZ_CP073767.1"/>
</dbReference>
<sequence>MRQLLEAARSLDTGTVARTVRELMEARGVMEVWTGVCVPALHEVTGDVAVEHALSQGVAHGLDLVSAPRHDDIRTNHVLLACAPREAHSLPLRALAAALFERRIGTFLLGAEVPWSALRAAVRRTVPGTAIVWSQQPGTADPASLLALADRFPGTRFAAAGPGWDPVPAGLAHLTSIEVAVSACVPVAAGRAPDAQWSS</sequence>
<name>A0A9Q9IIP6_9ACTN</name>
<evidence type="ECO:0000313" key="1">
    <source>
        <dbReference type="EMBL" id="UWZ53833.1"/>
    </source>
</evidence>
<dbReference type="Gene3D" id="3.40.50.280">
    <property type="entry name" value="Cobalamin-binding domain"/>
    <property type="match status" value="1"/>
</dbReference>
<keyword evidence="2" id="KW-1185">Reference proteome</keyword>